<evidence type="ECO:0000256" key="4">
    <source>
        <dbReference type="ARBA" id="ARBA00022825"/>
    </source>
</evidence>
<proteinExistence type="predicted"/>
<feature type="compositionally biased region" description="Low complexity" evidence="6">
    <location>
        <begin position="184"/>
        <end position="212"/>
    </location>
</feature>
<feature type="domain" description="Clip" evidence="8">
    <location>
        <begin position="90"/>
        <end position="141"/>
    </location>
</feature>
<feature type="signal peptide" evidence="7">
    <location>
        <begin position="1"/>
        <end position="20"/>
    </location>
</feature>
<feature type="compositionally biased region" description="Basic residues" evidence="6">
    <location>
        <begin position="213"/>
        <end position="222"/>
    </location>
</feature>
<dbReference type="Pfam" id="PF12032">
    <property type="entry name" value="CLIP"/>
    <property type="match status" value="2"/>
</dbReference>
<dbReference type="AlphaFoldDB" id="A0A9P0JXL8"/>
<evidence type="ECO:0000256" key="5">
    <source>
        <dbReference type="ARBA" id="ARBA00023157"/>
    </source>
</evidence>
<gene>
    <name evidence="9" type="ORF">ACAOBT_LOCUS5108</name>
</gene>
<evidence type="ECO:0000259" key="8">
    <source>
        <dbReference type="SMART" id="SM00680"/>
    </source>
</evidence>
<dbReference type="OrthoDB" id="6733330at2759"/>
<dbReference type="Gene3D" id="3.30.1640.30">
    <property type="match status" value="2"/>
</dbReference>
<evidence type="ECO:0000256" key="6">
    <source>
        <dbReference type="SAM" id="MobiDB-lite"/>
    </source>
</evidence>
<feature type="chain" id="PRO_5040112968" description="Clip domain-containing protein" evidence="7">
    <location>
        <begin position="21"/>
        <end position="260"/>
    </location>
</feature>
<organism evidence="9 10">
    <name type="scientific">Acanthoscelides obtectus</name>
    <name type="common">Bean weevil</name>
    <name type="synonym">Bruchus obtectus</name>
    <dbReference type="NCBI Taxonomy" id="200917"/>
    <lineage>
        <taxon>Eukaryota</taxon>
        <taxon>Metazoa</taxon>
        <taxon>Ecdysozoa</taxon>
        <taxon>Arthropoda</taxon>
        <taxon>Hexapoda</taxon>
        <taxon>Insecta</taxon>
        <taxon>Pterygota</taxon>
        <taxon>Neoptera</taxon>
        <taxon>Endopterygota</taxon>
        <taxon>Coleoptera</taxon>
        <taxon>Polyphaga</taxon>
        <taxon>Cucujiformia</taxon>
        <taxon>Chrysomeloidea</taxon>
        <taxon>Chrysomelidae</taxon>
        <taxon>Bruchinae</taxon>
        <taxon>Bruchini</taxon>
        <taxon>Acanthoscelides</taxon>
    </lineage>
</organism>
<keyword evidence="2 7" id="KW-0732">Signal</keyword>
<feature type="region of interest" description="Disordered" evidence="6">
    <location>
        <begin position="184"/>
        <end position="222"/>
    </location>
</feature>
<dbReference type="InterPro" id="IPR038565">
    <property type="entry name" value="CLIP_sf"/>
</dbReference>
<keyword evidence="4" id="KW-0720">Serine protease</keyword>
<evidence type="ECO:0000313" key="9">
    <source>
        <dbReference type="EMBL" id="CAH1963256.1"/>
    </source>
</evidence>
<protein>
    <recommendedName>
        <fullName evidence="8">Clip domain-containing protein</fullName>
    </recommendedName>
</protein>
<evidence type="ECO:0000313" key="10">
    <source>
        <dbReference type="Proteomes" id="UP001152888"/>
    </source>
</evidence>
<dbReference type="InterPro" id="IPR022700">
    <property type="entry name" value="CLIP"/>
</dbReference>
<keyword evidence="5" id="KW-1015">Disulfide bond</keyword>
<accession>A0A9P0JXL8</accession>
<dbReference type="GO" id="GO:0008236">
    <property type="term" value="F:serine-type peptidase activity"/>
    <property type="evidence" value="ECO:0007669"/>
    <property type="project" value="UniProtKB-KW"/>
</dbReference>
<reference evidence="9" key="1">
    <citation type="submission" date="2022-03" db="EMBL/GenBank/DDBJ databases">
        <authorList>
            <person name="Sayadi A."/>
        </authorList>
    </citation>
    <scope>NUCLEOTIDE SEQUENCE</scope>
</reference>
<dbReference type="SMART" id="SM00680">
    <property type="entry name" value="CLIP"/>
    <property type="match status" value="2"/>
</dbReference>
<dbReference type="EMBL" id="CAKOFQ010006706">
    <property type="protein sequence ID" value="CAH1963256.1"/>
    <property type="molecule type" value="Genomic_DNA"/>
</dbReference>
<name>A0A9P0JXL8_ACAOB</name>
<feature type="domain" description="Clip" evidence="8">
    <location>
        <begin position="22"/>
        <end position="72"/>
    </location>
</feature>
<keyword evidence="3" id="KW-0378">Hydrolase</keyword>
<keyword evidence="1" id="KW-0645">Protease</keyword>
<keyword evidence="10" id="KW-1185">Reference proteome</keyword>
<dbReference type="GO" id="GO:0006508">
    <property type="term" value="P:proteolysis"/>
    <property type="evidence" value="ECO:0007669"/>
    <property type="project" value="UniProtKB-KW"/>
</dbReference>
<evidence type="ECO:0000256" key="3">
    <source>
        <dbReference type="ARBA" id="ARBA00022801"/>
    </source>
</evidence>
<sequence length="260" mass="29465">MFLGLRCVIVSVIIVTEVIAWDTKGINACNCITLDECKSTKGLEKPLKPSTVQLLRERQCGFHRGIPKICCQDETVSPAVQSKPSSGRQCDSRDNCTVLRDCTSYMDVISTLEKPLSAPIVSYLRSQQCGFEMGFPKVCCSELPKNIKSVKSSRAQNKRRFNRLNALDPSETTEVSKVVRATTPRTTTRRVTATTTRPTTMTTRSTSTTPRPTLRKKDRNKKKNMDDAFGQFFFDYVEGFDLFLRQKRNQPDNFLDIEIR</sequence>
<evidence type="ECO:0000256" key="2">
    <source>
        <dbReference type="ARBA" id="ARBA00022729"/>
    </source>
</evidence>
<dbReference type="Proteomes" id="UP001152888">
    <property type="component" value="Unassembled WGS sequence"/>
</dbReference>
<comment type="caution">
    <text evidence="9">The sequence shown here is derived from an EMBL/GenBank/DDBJ whole genome shotgun (WGS) entry which is preliminary data.</text>
</comment>
<evidence type="ECO:0000256" key="1">
    <source>
        <dbReference type="ARBA" id="ARBA00022670"/>
    </source>
</evidence>
<evidence type="ECO:0000256" key="7">
    <source>
        <dbReference type="SAM" id="SignalP"/>
    </source>
</evidence>